<dbReference type="OrthoDB" id="9802186at2"/>
<keyword evidence="2 7" id="KW-0238">DNA-binding</keyword>
<protein>
    <submittedName>
        <fullName evidence="7">DNA-binding response regulator</fullName>
    </submittedName>
</protein>
<evidence type="ECO:0000313" key="8">
    <source>
        <dbReference type="Proteomes" id="UP000234341"/>
    </source>
</evidence>
<dbReference type="SMART" id="SM00448">
    <property type="entry name" value="REC"/>
    <property type="match status" value="1"/>
</dbReference>
<evidence type="ECO:0000313" key="7">
    <source>
        <dbReference type="EMBL" id="PLP98136.1"/>
    </source>
</evidence>
<dbReference type="Gene3D" id="1.10.10.10">
    <property type="entry name" value="Winged helix-like DNA-binding domain superfamily/Winged helix DNA-binding domain"/>
    <property type="match status" value="1"/>
</dbReference>
<dbReference type="InterPro" id="IPR011006">
    <property type="entry name" value="CheY-like_superfamily"/>
</dbReference>
<dbReference type="InterPro" id="IPR001789">
    <property type="entry name" value="Sig_transdc_resp-reg_receiver"/>
</dbReference>
<evidence type="ECO:0000256" key="3">
    <source>
        <dbReference type="ARBA" id="ARBA00023163"/>
    </source>
</evidence>
<dbReference type="SUPFAM" id="SSF46894">
    <property type="entry name" value="C-terminal effector domain of the bipartite response regulators"/>
    <property type="match status" value="1"/>
</dbReference>
<feature type="modified residue" description="4-aspartylphosphate" evidence="4">
    <location>
        <position position="65"/>
    </location>
</feature>
<sequence length="230" mass="24898">MNSSAALLRESTDDGVVLVVDDDHDVRRALSGLFRSVGLASESFTSGEELLAHDFPDQPICIVLDVRLRGASGLDLQSHLNRAGKSASIVFISGYGDVPMTVAAMKAGAVNFIAKPFREQDLLDAVNEALQRDRDRRQASSQTQQLRERLDALTGREREVMKLLVHGLMNKEVADQLGISQATVKIYRGQAMRKMQARTFAELILMAQALGMVTPGTGSGGDGDPDTEAD</sequence>
<dbReference type="InterPro" id="IPR016032">
    <property type="entry name" value="Sig_transdc_resp-reg_C-effctor"/>
</dbReference>
<dbReference type="SUPFAM" id="SSF52172">
    <property type="entry name" value="CheY-like"/>
    <property type="match status" value="1"/>
</dbReference>
<dbReference type="InterPro" id="IPR036388">
    <property type="entry name" value="WH-like_DNA-bd_sf"/>
</dbReference>
<evidence type="ECO:0000256" key="1">
    <source>
        <dbReference type="ARBA" id="ARBA00023015"/>
    </source>
</evidence>
<name>A0A2N5C7D3_9BURK</name>
<evidence type="ECO:0000259" key="6">
    <source>
        <dbReference type="PROSITE" id="PS50110"/>
    </source>
</evidence>
<dbReference type="GO" id="GO:0006355">
    <property type="term" value="P:regulation of DNA-templated transcription"/>
    <property type="evidence" value="ECO:0007669"/>
    <property type="project" value="InterPro"/>
</dbReference>
<organism evidence="7 8">
    <name type="scientific">Cupriavidus pauculus</name>
    <dbReference type="NCBI Taxonomy" id="82633"/>
    <lineage>
        <taxon>Bacteria</taxon>
        <taxon>Pseudomonadati</taxon>
        <taxon>Pseudomonadota</taxon>
        <taxon>Betaproteobacteria</taxon>
        <taxon>Burkholderiales</taxon>
        <taxon>Burkholderiaceae</taxon>
        <taxon>Cupriavidus</taxon>
    </lineage>
</organism>
<keyword evidence="4" id="KW-0597">Phosphoprotein</keyword>
<evidence type="ECO:0000256" key="4">
    <source>
        <dbReference type="PROSITE-ProRule" id="PRU00169"/>
    </source>
</evidence>
<dbReference type="Gene3D" id="3.40.50.2300">
    <property type="match status" value="1"/>
</dbReference>
<dbReference type="EMBL" id="PJRP01000013">
    <property type="protein sequence ID" value="PLP98136.1"/>
    <property type="molecule type" value="Genomic_DNA"/>
</dbReference>
<evidence type="ECO:0000259" key="5">
    <source>
        <dbReference type="PROSITE" id="PS50043"/>
    </source>
</evidence>
<dbReference type="Proteomes" id="UP000234341">
    <property type="component" value="Unassembled WGS sequence"/>
</dbReference>
<dbReference type="Pfam" id="PF00072">
    <property type="entry name" value="Response_reg"/>
    <property type="match status" value="1"/>
</dbReference>
<dbReference type="PROSITE" id="PS50110">
    <property type="entry name" value="RESPONSE_REGULATORY"/>
    <property type="match status" value="1"/>
</dbReference>
<evidence type="ECO:0000256" key="2">
    <source>
        <dbReference type="ARBA" id="ARBA00023125"/>
    </source>
</evidence>
<dbReference type="PROSITE" id="PS50043">
    <property type="entry name" value="HTH_LUXR_2"/>
    <property type="match status" value="1"/>
</dbReference>
<accession>A0A2N5C7D3</accession>
<dbReference type="GO" id="GO:0003677">
    <property type="term" value="F:DNA binding"/>
    <property type="evidence" value="ECO:0007669"/>
    <property type="project" value="UniProtKB-KW"/>
</dbReference>
<dbReference type="PANTHER" id="PTHR44688">
    <property type="entry name" value="DNA-BINDING TRANSCRIPTIONAL ACTIVATOR DEVR_DOSR"/>
    <property type="match status" value="1"/>
</dbReference>
<dbReference type="GO" id="GO:0000160">
    <property type="term" value="P:phosphorelay signal transduction system"/>
    <property type="evidence" value="ECO:0007669"/>
    <property type="project" value="InterPro"/>
</dbReference>
<dbReference type="AlphaFoldDB" id="A0A2N5C7D3"/>
<gene>
    <name evidence="7" type="ORF">CYJ10_23750</name>
</gene>
<feature type="domain" description="Response regulatory" evidence="6">
    <location>
        <begin position="16"/>
        <end position="130"/>
    </location>
</feature>
<feature type="domain" description="HTH luxR-type" evidence="5">
    <location>
        <begin position="146"/>
        <end position="211"/>
    </location>
</feature>
<keyword evidence="1" id="KW-0805">Transcription regulation</keyword>
<dbReference type="CDD" id="cd06170">
    <property type="entry name" value="LuxR_C_like"/>
    <property type="match status" value="1"/>
</dbReference>
<dbReference type="SMART" id="SM00421">
    <property type="entry name" value="HTH_LUXR"/>
    <property type="match status" value="1"/>
</dbReference>
<dbReference type="RefSeq" id="WP_101683897.1">
    <property type="nucleotide sequence ID" value="NZ_PJRP01000013.1"/>
</dbReference>
<dbReference type="Pfam" id="PF00196">
    <property type="entry name" value="GerE"/>
    <property type="match status" value="1"/>
</dbReference>
<reference evidence="7 8" key="1">
    <citation type="submission" date="2017-12" db="EMBL/GenBank/DDBJ databases">
        <title>Genome sequence of the active heterotrophic nitrifier-denitrifier, Cupriavidus pauculus UM1.</title>
        <authorList>
            <person name="Putonti C."/>
            <person name="Castignetti D."/>
        </authorList>
    </citation>
    <scope>NUCLEOTIDE SEQUENCE [LARGE SCALE GENOMIC DNA]</scope>
    <source>
        <strain evidence="7 8">UM1</strain>
    </source>
</reference>
<keyword evidence="3" id="KW-0804">Transcription</keyword>
<proteinExistence type="predicted"/>
<comment type="caution">
    <text evidence="7">The sequence shown here is derived from an EMBL/GenBank/DDBJ whole genome shotgun (WGS) entry which is preliminary data.</text>
</comment>
<dbReference type="InterPro" id="IPR000792">
    <property type="entry name" value="Tscrpt_reg_LuxR_C"/>
</dbReference>
<dbReference type="PANTHER" id="PTHR44688:SF16">
    <property type="entry name" value="DNA-BINDING TRANSCRIPTIONAL ACTIVATOR DEVR_DOSR"/>
    <property type="match status" value="1"/>
</dbReference>
<dbReference type="PRINTS" id="PR00038">
    <property type="entry name" value="HTHLUXR"/>
</dbReference>